<comment type="similarity">
    <text evidence="2">Belongs to the glycosyl hydrolase 29 family.</text>
</comment>
<evidence type="ECO:0000256" key="2">
    <source>
        <dbReference type="ARBA" id="ARBA00007951"/>
    </source>
</evidence>
<dbReference type="SMART" id="SM00812">
    <property type="entry name" value="Alpha_L_fucos"/>
    <property type="match status" value="1"/>
</dbReference>
<dbReference type="PRINTS" id="PR00741">
    <property type="entry name" value="GLHYDRLASE29"/>
</dbReference>
<dbReference type="InterPro" id="IPR000933">
    <property type="entry name" value="Glyco_hydro_29"/>
</dbReference>
<evidence type="ECO:0000256" key="6">
    <source>
        <dbReference type="ARBA" id="ARBA00023295"/>
    </source>
</evidence>
<accession>A0A4V3RH46</accession>
<keyword evidence="4" id="KW-0732">Signal</keyword>
<comment type="function">
    <text evidence="1">Alpha-L-fucosidase is responsible for hydrolyzing the alpha-1,6-linked fucose joined to the reducing-end N-acetylglucosamine of the carbohydrate moieties of glycoproteins.</text>
</comment>
<dbReference type="SMR" id="A0A4V3RH46"/>
<dbReference type="SUPFAM" id="SSF51445">
    <property type="entry name" value="(Trans)glycosidases"/>
    <property type="match status" value="1"/>
</dbReference>
<dbReference type="EC" id="3.2.1.51" evidence="3"/>
<evidence type="ECO:0000256" key="3">
    <source>
        <dbReference type="ARBA" id="ARBA00012662"/>
    </source>
</evidence>
<sequence>MSVNSERKWFSESRYGLFIHFGLYSVAGRHEWVQTLEEISVADYQKYLDQFDPDLLDPHEWAQKAKEAGFKYVIITAKHHDGFCLWHTKETEYHIGKTPYQRDLLGELIEAFRQVGIKIGLYYSLLDWHHPDFLVDGYHPMRNNPTYIEQHPGNMENYRQFMANQVRELLTSYGTIDYLWFDFSYKSRDWGTSVGKGAQDWGSVELEKMIHEIQPNILINDRLDLHRGVLTPEQFARSKAMDNEEEVWETVQTLNNSWGYDRDNLNFKTSEMVAKQLVDTVSKGGNFTMNIGPNARGEWDDNSDSILSSVGQWLRKYGKAIYGAGLSSFTPPQDCRYTQKGNKLYLHIFSWPYRTILLPELGGKVKFAKLLNDGSEIRFVDTKHLGGERKATTNLYKEITEVHVKEALDPSMLMLNIPIKEPNELIPVIELTLKEEEK</sequence>
<name>A0A4V3RH46_ENTHR</name>
<reference evidence="8 9" key="1">
    <citation type="submission" date="2019-05" db="EMBL/GenBank/DDBJ databases">
        <authorList>
            <consortium name="Pathogen Informatics"/>
        </authorList>
    </citation>
    <scope>NUCLEOTIDE SEQUENCE [LARGE SCALE GENOMIC DNA]</scope>
    <source>
        <strain evidence="8 9">NCTC12204</strain>
    </source>
</reference>
<dbReference type="GO" id="GO:0006004">
    <property type="term" value="P:fucose metabolic process"/>
    <property type="evidence" value="ECO:0007669"/>
    <property type="project" value="InterPro"/>
</dbReference>
<dbReference type="Pfam" id="PF01120">
    <property type="entry name" value="Alpha_L_fucos"/>
    <property type="match status" value="1"/>
</dbReference>
<dbReference type="InterPro" id="IPR016286">
    <property type="entry name" value="FUC_metazoa-typ"/>
</dbReference>
<dbReference type="RefSeq" id="WP_010738450.1">
    <property type="nucleotide sequence ID" value="NZ_AP027299.1"/>
</dbReference>
<evidence type="ECO:0000256" key="1">
    <source>
        <dbReference type="ARBA" id="ARBA00004071"/>
    </source>
</evidence>
<dbReference type="EMBL" id="CABEEP010000001">
    <property type="protein sequence ID" value="VTQ59781.1"/>
    <property type="molecule type" value="Genomic_DNA"/>
</dbReference>
<evidence type="ECO:0000256" key="5">
    <source>
        <dbReference type="ARBA" id="ARBA00022801"/>
    </source>
</evidence>
<keyword evidence="5" id="KW-0378">Hydrolase</keyword>
<gene>
    <name evidence="8" type="ORF">NCTC12204_00468</name>
</gene>
<evidence type="ECO:0000313" key="8">
    <source>
        <dbReference type="EMBL" id="VTQ59781.1"/>
    </source>
</evidence>
<dbReference type="GO" id="GO:0004560">
    <property type="term" value="F:alpha-L-fucosidase activity"/>
    <property type="evidence" value="ECO:0007669"/>
    <property type="project" value="InterPro"/>
</dbReference>
<dbReference type="PANTHER" id="PTHR10030:SF37">
    <property type="entry name" value="ALPHA-L-FUCOSIDASE-RELATED"/>
    <property type="match status" value="1"/>
</dbReference>
<dbReference type="InterPro" id="IPR057739">
    <property type="entry name" value="Glyco_hydro_29_N"/>
</dbReference>
<dbReference type="Gene3D" id="3.20.20.80">
    <property type="entry name" value="Glycosidases"/>
    <property type="match status" value="1"/>
</dbReference>
<proteinExistence type="inferred from homology"/>
<comment type="caution">
    <text evidence="8">The sequence shown here is derived from an EMBL/GenBank/DDBJ whole genome shotgun (WGS) entry which is preliminary data.</text>
</comment>
<dbReference type="PANTHER" id="PTHR10030">
    <property type="entry name" value="ALPHA-L-FUCOSIDASE"/>
    <property type="match status" value="1"/>
</dbReference>
<evidence type="ECO:0000313" key="9">
    <source>
        <dbReference type="Proteomes" id="UP000352698"/>
    </source>
</evidence>
<evidence type="ECO:0000259" key="7">
    <source>
        <dbReference type="Pfam" id="PF01120"/>
    </source>
</evidence>
<feature type="domain" description="Glycoside hydrolase family 29 N-terminal" evidence="7">
    <location>
        <begin position="7"/>
        <end position="319"/>
    </location>
</feature>
<keyword evidence="6" id="KW-0326">Glycosidase</keyword>
<organism evidence="8 9">
    <name type="scientific">Enterococcus hirae</name>
    <dbReference type="NCBI Taxonomy" id="1354"/>
    <lineage>
        <taxon>Bacteria</taxon>
        <taxon>Bacillati</taxon>
        <taxon>Bacillota</taxon>
        <taxon>Bacilli</taxon>
        <taxon>Lactobacillales</taxon>
        <taxon>Enterococcaceae</taxon>
        <taxon>Enterococcus</taxon>
    </lineage>
</organism>
<dbReference type="Proteomes" id="UP000352698">
    <property type="component" value="Unassembled WGS sequence"/>
</dbReference>
<protein>
    <recommendedName>
        <fullName evidence="3">alpha-L-fucosidase</fullName>
        <ecNumber evidence="3">3.2.1.51</ecNumber>
    </recommendedName>
</protein>
<evidence type="ECO:0000256" key="4">
    <source>
        <dbReference type="ARBA" id="ARBA00022729"/>
    </source>
</evidence>
<dbReference type="AlphaFoldDB" id="A0A4V3RH46"/>
<dbReference type="InterPro" id="IPR017853">
    <property type="entry name" value="GH"/>
</dbReference>
<dbReference type="GO" id="GO:0016139">
    <property type="term" value="P:glycoside catabolic process"/>
    <property type="evidence" value="ECO:0007669"/>
    <property type="project" value="TreeGrafter"/>
</dbReference>
<dbReference type="GO" id="GO:0005764">
    <property type="term" value="C:lysosome"/>
    <property type="evidence" value="ECO:0007669"/>
    <property type="project" value="TreeGrafter"/>
</dbReference>
<dbReference type="PIRSF" id="PIRSF001092">
    <property type="entry name" value="Alpha-L-fucosidase"/>
    <property type="match status" value="1"/>
</dbReference>